<accession>A0A0V0GQW0</accession>
<reference evidence="1" key="1">
    <citation type="submission" date="2015-12" db="EMBL/GenBank/DDBJ databases">
        <title>Gene expression during late stages of embryo sac development: a critical building block for successful pollen-pistil interactions.</title>
        <authorList>
            <person name="Liu Y."/>
            <person name="Joly V."/>
            <person name="Sabar M."/>
            <person name="Matton D.P."/>
        </authorList>
    </citation>
    <scope>NUCLEOTIDE SEQUENCE</scope>
</reference>
<feature type="non-terminal residue" evidence="1">
    <location>
        <position position="1"/>
    </location>
</feature>
<sequence length="72" mass="7990">GSLVILPSCPLFPILLNISPMVLWNMSKFGRFLASNTQISRFPCNSRTFLEAINGITCIPQLFCCSPLDVLE</sequence>
<evidence type="ECO:0000313" key="1">
    <source>
        <dbReference type="EMBL" id="JAP09712.1"/>
    </source>
</evidence>
<protein>
    <submittedName>
        <fullName evidence="1">Putative ovule protein</fullName>
    </submittedName>
</protein>
<dbReference type="AlphaFoldDB" id="A0A0V0GQW0"/>
<proteinExistence type="predicted"/>
<dbReference type="EMBL" id="GEDG01034483">
    <property type="protein sequence ID" value="JAP09712.1"/>
    <property type="molecule type" value="Transcribed_RNA"/>
</dbReference>
<name>A0A0V0GQW0_SOLCH</name>
<organism evidence="1">
    <name type="scientific">Solanum chacoense</name>
    <name type="common">Chaco potato</name>
    <dbReference type="NCBI Taxonomy" id="4108"/>
    <lineage>
        <taxon>Eukaryota</taxon>
        <taxon>Viridiplantae</taxon>
        <taxon>Streptophyta</taxon>
        <taxon>Embryophyta</taxon>
        <taxon>Tracheophyta</taxon>
        <taxon>Spermatophyta</taxon>
        <taxon>Magnoliopsida</taxon>
        <taxon>eudicotyledons</taxon>
        <taxon>Gunneridae</taxon>
        <taxon>Pentapetalae</taxon>
        <taxon>asterids</taxon>
        <taxon>lamiids</taxon>
        <taxon>Solanales</taxon>
        <taxon>Solanaceae</taxon>
        <taxon>Solanoideae</taxon>
        <taxon>Solaneae</taxon>
        <taxon>Solanum</taxon>
    </lineage>
</organism>